<feature type="signal peptide" evidence="1">
    <location>
        <begin position="1"/>
        <end position="23"/>
    </location>
</feature>
<reference evidence="2" key="1">
    <citation type="journal article" date="2023" name="Genome Biol. Evol.">
        <title>First Whole Genome Sequence and Flow Cytometry Genome Size Data for the Lichen-Forming Fungus Ramalina farinacea (Ascomycota).</title>
        <authorList>
            <person name="Llewellyn T."/>
            <person name="Mian S."/>
            <person name="Hill R."/>
            <person name="Leitch I.J."/>
            <person name="Gaya E."/>
        </authorList>
    </citation>
    <scope>NUCLEOTIDE SEQUENCE</scope>
    <source>
        <strain evidence="2">LIQ254RAFAR</strain>
    </source>
</reference>
<gene>
    <name evidence="2" type="ORF">OHK93_007385</name>
</gene>
<organism evidence="2 3">
    <name type="scientific">Ramalina farinacea</name>
    <dbReference type="NCBI Taxonomy" id="258253"/>
    <lineage>
        <taxon>Eukaryota</taxon>
        <taxon>Fungi</taxon>
        <taxon>Dikarya</taxon>
        <taxon>Ascomycota</taxon>
        <taxon>Pezizomycotina</taxon>
        <taxon>Lecanoromycetes</taxon>
        <taxon>OSLEUM clade</taxon>
        <taxon>Lecanoromycetidae</taxon>
        <taxon>Lecanorales</taxon>
        <taxon>Lecanorineae</taxon>
        <taxon>Ramalinaceae</taxon>
        <taxon>Ramalina</taxon>
    </lineage>
</organism>
<comment type="caution">
    <text evidence="2">The sequence shown here is derived from an EMBL/GenBank/DDBJ whole genome shotgun (WGS) entry which is preliminary data.</text>
</comment>
<evidence type="ECO:0000313" key="2">
    <source>
        <dbReference type="EMBL" id="MDI1488111.1"/>
    </source>
</evidence>
<dbReference type="AlphaFoldDB" id="A0AA43QN88"/>
<accession>A0AA43QN88</accession>
<proteinExistence type="predicted"/>
<dbReference type="Proteomes" id="UP001161017">
    <property type="component" value="Unassembled WGS sequence"/>
</dbReference>
<keyword evidence="1" id="KW-0732">Signal</keyword>
<name>A0AA43QN88_9LECA</name>
<protein>
    <submittedName>
        <fullName evidence="2">Uncharacterized protein</fullName>
    </submittedName>
</protein>
<dbReference type="EMBL" id="JAPUFD010000007">
    <property type="protein sequence ID" value="MDI1488111.1"/>
    <property type="molecule type" value="Genomic_DNA"/>
</dbReference>
<evidence type="ECO:0000256" key="1">
    <source>
        <dbReference type="SAM" id="SignalP"/>
    </source>
</evidence>
<keyword evidence="3" id="KW-1185">Reference proteome</keyword>
<sequence length="190" mass="20698">MAPPSYTAAAALIHLLLIMKVVSDVVPTCSPLYGAPSPKDCAWLVGQLQHGWPQSVIFDNHFFYALGGTPKPDEISDEQYRAFLRYSLLFNKGDCKMSLSPMVYSNAVAWDTGTFAGMRSPGLRIIGKCSGTYTTVKEGGHVAVGESISPMMTFQSSHLGICDIWDVSSNYLAQGTYNCRKNLLTKGAFL</sequence>
<feature type="chain" id="PRO_5041291331" evidence="1">
    <location>
        <begin position="24"/>
        <end position="190"/>
    </location>
</feature>
<evidence type="ECO:0000313" key="3">
    <source>
        <dbReference type="Proteomes" id="UP001161017"/>
    </source>
</evidence>